<dbReference type="EC" id="5.2.1.8" evidence="2 5"/>
<comment type="catalytic activity">
    <reaction evidence="1 5">
        <text>[protein]-peptidylproline (omega=180) = [protein]-peptidylproline (omega=0)</text>
        <dbReference type="Rhea" id="RHEA:16237"/>
        <dbReference type="Rhea" id="RHEA-COMP:10747"/>
        <dbReference type="Rhea" id="RHEA-COMP:10748"/>
        <dbReference type="ChEBI" id="CHEBI:83833"/>
        <dbReference type="ChEBI" id="CHEBI:83834"/>
        <dbReference type="EC" id="5.2.1.8"/>
    </reaction>
</comment>
<evidence type="ECO:0000256" key="5">
    <source>
        <dbReference type="PROSITE-ProRule" id="PRU00277"/>
    </source>
</evidence>
<protein>
    <recommendedName>
        <fullName evidence="2 5">peptidylprolyl isomerase</fullName>
        <ecNumber evidence="2 5">5.2.1.8</ecNumber>
    </recommendedName>
</protein>
<dbReference type="InterPro" id="IPR022127">
    <property type="entry name" value="STIMATE/YPL162C"/>
</dbReference>
<feature type="domain" description="PPIase FKBP-type" evidence="9">
    <location>
        <begin position="47"/>
        <end position="136"/>
    </location>
</feature>
<evidence type="ECO:0000256" key="7">
    <source>
        <dbReference type="SAM" id="Phobius"/>
    </source>
</evidence>
<dbReference type="InterPro" id="IPR046357">
    <property type="entry name" value="PPIase_dom_sf"/>
</dbReference>
<dbReference type="PROSITE" id="PS50059">
    <property type="entry name" value="FKBP_PPIASE"/>
    <property type="match status" value="1"/>
</dbReference>
<feature type="transmembrane region" description="Helical" evidence="7">
    <location>
        <begin position="206"/>
        <end position="228"/>
    </location>
</feature>
<evidence type="ECO:0000256" key="2">
    <source>
        <dbReference type="ARBA" id="ARBA00013194"/>
    </source>
</evidence>
<evidence type="ECO:0000256" key="8">
    <source>
        <dbReference type="SAM" id="SignalP"/>
    </source>
</evidence>
<keyword evidence="4 5" id="KW-0413">Isomerase</keyword>
<gene>
    <name evidence="10" type="ORF">LTR78_005575</name>
</gene>
<dbReference type="Pfam" id="PF12400">
    <property type="entry name" value="STIMATE"/>
    <property type="match status" value="1"/>
</dbReference>
<dbReference type="SUPFAM" id="SSF54534">
    <property type="entry name" value="FKBP-like"/>
    <property type="match status" value="1"/>
</dbReference>
<feature type="compositionally biased region" description="Basic and acidic residues" evidence="6">
    <location>
        <begin position="442"/>
        <end position="452"/>
    </location>
</feature>
<keyword evidence="11" id="KW-1185">Reference proteome</keyword>
<feature type="signal peptide" evidence="8">
    <location>
        <begin position="1"/>
        <end position="20"/>
    </location>
</feature>
<evidence type="ECO:0000313" key="11">
    <source>
        <dbReference type="Proteomes" id="UP001274830"/>
    </source>
</evidence>
<feature type="transmembrane region" description="Helical" evidence="7">
    <location>
        <begin position="397"/>
        <end position="416"/>
    </location>
</feature>
<evidence type="ECO:0000256" key="3">
    <source>
        <dbReference type="ARBA" id="ARBA00023110"/>
    </source>
</evidence>
<dbReference type="InterPro" id="IPR001179">
    <property type="entry name" value="PPIase_FKBP_dom"/>
</dbReference>
<dbReference type="Gene3D" id="3.10.50.40">
    <property type="match status" value="1"/>
</dbReference>
<name>A0AAE1C1B9_9PEZI</name>
<evidence type="ECO:0000256" key="4">
    <source>
        <dbReference type="ARBA" id="ARBA00023235"/>
    </source>
</evidence>
<evidence type="ECO:0000256" key="1">
    <source>
        <dbReference type="ARBA" id="ARBA00000971"/>
    </source>
</evidence>
<dbReference type="PANTHER" id="PTHR31735:SF1">
    <property type="entry name" value="VACUOLAR MEMBRANE PROTEIN YPL162C"/>
    <property type="match status" value="1"/>
</dbReference>
<keyword evidence="7" id="KW-0472">Membrane</keyword>
<keyword evidence="8" id="KW-0732">Signal</keyword>
<dbReference type="Pfam" id="PF00254">
    <property type="entry name" value="FKBP_C"/>
    <property type="match status" value="1"/>
</dbReference>
<keyword evidence="7" id="KW-0812">Transmembrane</keyword>
<evidence type="ECO:0000256" key="6">
    <source>
        <dbReference type="SAM" id="MobiDB-lite"/>
    </source>
</evidence>
<feature type="chain" id="PRO_5042207724" description="peptidylprolyl isomerase" evidence="8">
    <location>
        <begin position="21"/>
        <end position="506"/>
    </location>
</feature>
<accession>A0AAE1C1B9</accession>
<dbReference type="GO" id="GO:0003755">
    <property type="term" value="F:peptidyl-prolyl cis-trans isomerase activity"/>
    <property type="evidence" value="ECO:0007669"/>
    <property type="project" value="UniProtKB-KW"/>
</dbReference>
<dbReference type="FunFam" id="3.10.50.40:FF:000006">
    <property type="entry name" value="Peptidyl-prolyl cis-trans isomerase"/>
    <property type="match status" value="1"/>
</dbReference>
<evidence type="ECO:0000313" key="10">
    <source>
        <dbReference type="EMBL" id="KAK3674489.1"/>
    </source>
</evidence>
<keyword evidence="7" id="KW-1133">Transmembrane helix</keyword>
<organism evidence="10 11">
    <name type="scientific">Recurvomyces mirabilis</name>
    <dbReference type="NCBI Taxonomy" id="574656"/>
    <lineage>
        <taxon>Eukaryota</taxon>
        <taxon>Fungi</taxon>
        <taxon>Dikarya</taxon>
        <taxon>Ascomycota</taxon>
        <taxon>Pezizomycotina</taxon>
        <taxon>Dothideomycetes</taxon>
        <taxon>Dothideomycetidae</taxon>
        <taxon>Mycosphaerellales</taxon>
        <taxon>Teratosphaeriaceae</taxon>
        <taxon>Recurvomyces</taxon>
    </lineage>
</organism>
<keyword evidence="3 5" id="KW-0697">Rotamase</keyword>
<feature type="region of interest" description="Disordered" evidence="6">
    <location>
        <begin position="430"/>
        <end position="506"/>
    </location>
</feature>
<dbReference type="PANTHER" id="PTHR31735">
    <property type="entry name" value="VACUOLAR MEMBRANE PROTEIN YPL162C"/>
    <property type="match status" value="1"/>
</dbReference>
<dbReference type="AlphaFoldDB" id="A0AAE1C1B9"/>
<reference evidence="10" key="1">
    <citation type="submission" date="2023-07" db="EMBL/GenBank/DDBJ databases">
        <title>Black Yeasts Isolated from many extreme environments.</title>
        <authorList>
            <person name="Coleine C."/>
            <person name="Stajich J.E."/>
            <person name="Selbmann L."/>
        </authorList>
    </citation>
    <scope>NUCLEOTIDE SEQUENCE</scope>
    <source>
        <strain evidence="10">CCFEE 5485</strain>
    </source>
</reference>
<feature type="transmembrane region" description="Helical" evidence="7">
    <location>
        <begin position="354"/>
        <end position="377"/>
    </location>
</feature>
<dbReference type="EMBL" id="JAUTXT010000019">
    <property type="protein sequence ID" value="KAK3674489.1"/>
    <property type="molecule type" value="Genomic_DNA"/>
</dbReference>
<proteinExistence type="predicted"/>
<dbReference type="Proteomes" id="UP001274830">
    <property type="component" value="Unassembled WGS sequence"/>
</dbReference>
<comment type="caution">
    <text evidence="10">The sequence shown here is derived from an EMBL/GenBank/DDBJ whole genome shotgun (WGS) entry which is preliminary data.</text>
</comment>
<evidence type="ECO:0000259" key="9">
    <source>
        <dbReference type="PROSITE" id="PS50059"/>
    </source>
</evidence>
<dbReference type="GO" id="GO:0016020">
    <property type="term" value="C:membrane"/>
    <property type="evidence" value="ECO:0007669"/>
    <property type="project" value="TreeGrafter"/>
</dbReference>
<sequence length="506" mass="55034">MRSLSLLPASLLALVVTVAAQDTKTLDSGLIVETTTAVTCSRPSKSGDRISVNYRGTLRDTGVLFDESYKRGQPFTFNLGAGQVITGWDEGLQDMCPGEGRKLTIPPELAYGSRGAGGVIGPGAWLVFETELMDIVGVKQESLKFASTTATATAMATETDGAFSIATAPATAPQEEDKPELEATPLEPEVTDPISAQEGEQAECHLLGPFALLVQAALGGMAILSLVWKRYRETPKRPWKIWFFDVSKQVTGSMLTHTLNLAMSMLSSVDMVNAAKKAGAEGAKNDPEGRMPNPCSFYLLNLAIDTTIGIPVLYVLLQVLHAGFLRTPLATPPESIKSGNYGQPPRARWWAKQLLIYFLGLTGMKLFVFFLFAAMPWLPWVGDWALRWTKGNEALEVTFAMFIFPLGMNAIQYWIIDNFIMDKKKESKGGYEAVGEDDDDEEGRREADEHGSVTEVGDDVDALGKQQVEDAPLTEVNPTPINTERGEGSGKGTPVSETESGVRERR</sequence>